<reference evidence="2 4" key="1">
    <citation type="submission" date="2009-11" db="EMBL/GenBank/DDBJ databases">
        <authorList>
            <person name="Weinstock G."/>
            <person name="Sodergren E."/>
            <person name="Clifton S."/>
            <person name="Fulton L."/>
            <person name="Fulton B."/>
            <person name="Courtney L."/>
            <person name="Fronick C."/>
            <person name="Harrison M."/>
            <person name="Strong C."/>
            <person name="Farmer C."/>
            <person name="Delahaunty K."/>
            <person name="Markovic C."/>
            <person name="Hall O."/>
            <person name="Minx P."/>
            <person name="Tomlinson C."/>
            <person name="Mitreva M."/>
            <person name="Nelson J."/>
            <person name="Hou S."/>
            <person name="Wollam A."/>
            <person name="Pepin K.H."/>
            <person name="Johnson M."/>
            <person name="Bhonagiri V."/>
            <person name="Nash W.E."/>
            <person name="Warren W."/>
            <person name="Chinwalla A."/>
            <person name="Mardis E.R."/>
            <person name="Wilson R.K."/>
        </authorList>
    </citation>
    <scope>NUCLEOTIDE SEQUENCE [LARGE SCALE GENOMIC DNA]</scope>
    <source>
        <strain evidence="2 4">DSM 20093</strain>
    </source>
</reference>
<gene>
    <name evidence="3" type="ORF">BGLCM_1553</name>
    <name evidence="2" type="ORF">BIFGAL_03990</name>
</gene>
<dbReference type="Pfam" id="PF01161">
    <property type="entry name" value="PBP"/>
    <property type="match status" value="1"/>
</dbReference>
<dbReference type="Gene3D" id="3.90.280.10">
    <property type="entry name" value="PEBP-like"/>
    <property type="match status" value="1"/>
</dbReference>
<dbReference type="NCBIfam" id="TIGR00481">
    <property type="entry name" value="YbhB/YbcL family Raf kinase inhibitor-like protein"/>
    <property type="match status" value="1"/>
</dbReference>
<evidence type="ECO:0000313" key="3">
    <source>
        <dbReference type="EMBL" id="KFI57065.1"/>
    </source>
</evidence>
<comment type="caution">
    <text evidence="2">The sequence shown here is derived from an EMBL/GenBank/DDBJ whole genome shotgun (WGS) entry which is preliminary data.</text>
</comment>
<dbReference type="EMBL" id="JGYW01000012">
    <property type="protein sequence ID" value="KFI57065.1"/>
    <property type="molecule type" value="Genomic_DNA"/>
</dbReference>
<dbReference type="Proteomes" id="UP000029074">
    <property type="component" value="Unassembled WGS sequence"/>
</dbReference>
<evidence type="ECO:0000313" key="5">
    <source>
        <dbReference type="Proteomes" id="UP000029074"/>
    </source>
</evidence>
<dbReference type="CDD" id="cd00865">
    <property type="entry name" value="PEBP_bact_arch"/>
    <property type="match status" value="1"/>
</dbReference>
<name>D1NVU6_9BIFI</name>
<dbReference type="STRING" id="561180.BIFGAL_03990"/>
<dbReference type="eggNOG" id="COG1881">
    <property type="taxonomic scope" value="Bacteria"/>
</dbReference>
<dbReference type="InterPro" id="IPR005247">
    <property type="entry name" value="YbhB_YbcL/LppC-like"/>
</dbReference>
<dbReference type="EMBL" id="ABXB03000004">
    <property type="protein sequence ID" value="EFA22232.1"/>
    <property type="molecule type" value="Genomic_DNA"/>
</dbReference>
<dbReference type="InterPro" id="IPR036610">
    <property type="entry name" value="PEBP-like_sf"/>
</dbReference>
<dbReference type="AlphaFoldDB" id="D1NVU6"/>
<dbReference type="SUPFAM" id="SSF49777">
    <property type="entry name" value="PEBP-like"/>
    <property type="match status" value="1"/>
</dbReference>
<dbReference type="Proteomes" id="UP000003656">
    <property type="component" value="Unassembled WGS sequence"/>
</dbReference>
<protein>
    <submittedName>
        <fullName evidence="2 3">Raf</fullName>
    </submittedName>
</protein>
<dbReference type="InterPro" id="IPR008914">
    <property type="entry name" value="PEBP"/>
</dbReference>
<reference evidence="3 5" key="2">
    <citation type="submission" date="2014-03" db="EMBL/GenBank/DDBJ databases">
        <title>Genomics of Bifidobacteria.</title>
        <authorList>
            <person name="Ventura M."/>
            <person name="Milani C."/>
            <person name="Lugli G.A."/>
        </authorList>
    </citation>
    <scope>NUCLEOTIDE SEQUENCE [LARGE SCALE GENOMIC DNA]</scope>
    <source>
        <strain evidence="3 5">LMG 11596</strain>
    </source>
</reference>
<organism evidence="2 4">
    <name type="scientific">Bifidobacterium gallicum DSM 20093 = LMG 11596</name>
    <dbReference type="NCBI Taxonomy" id="561180"/>
    <lineage>
        <taxon>Bacteria</taxon>
        <taxon>Bacillati</taxon>
        <taxon>Actinomycetota</taxon>
        <taxon>Actinomycetes</taxon>
        <taxon>Bifidobacteriales</taxon>
        <taxon>Bifidobacteriaceae</taxon>
        <taxon>Bifidobacterium</taxon>
    </lineage>
</organism>
<keyword evidence="5" id="KW-1185">Reference proteome</keyword>
<dbReference type="OrthoDB" id="9797506at2"/>
<proteinExistence type="inferred from homology"/>
<accession>D1NVU6</accession>
<dbReference type="RefSeq" id="WP_006295443.1">
    <property type="nucleotide sequence ID" value="NZ_ABXB03000004.1"/>
</dbReference>
<sequence>MQVSADFTVIPDEYAKGAPAANRVDDVPAVSFPFFIDRLAPGVKYLHWQFTDPDSIPVCGFEWIHWTVANLPVDALMFDPSDAHALSIPADFSRQLPVRIPEAVQGRNSSASHFLGRPDDPNLIMRYNGPQPPDQDHDYMLQVWGTAKPLPDLSQGFWMNEMLHRFRTCDSMLDQGGIFLTGRA</sequence>
<evidence type="ECO:0000256" key="1">
    <source>
        <dbReference type="ARBA" id="ARBA00007120"/>
    </source>
</evidence>
<comment type="similarity">
    <text evidence="1">Belongs to the UPF0098 family.</text>
</comment>
<evidence type="ECO:0000313" key="2">
    <source>
        <dbReference type="EMBL" id="EFA22232.1"/>
    </source>
</evidence>
<evidence type="ECO:0000313" key="4">
    <source>
        <dbReference type="Proteomes" id="UP000003656"/>
    </source>
</evidence>